<dbReference type="Proteomes" id="UP000585681">
    <property type="component" value="Unassembled WGS sequence"/>
</dbReference>
<feature type="domain" description="Glycosyl transferase family 1" evidence="1">
    <location>
        <begin position="190"/>
        <end position="342"/>
    </location>
</feature>
<organism evidence="3 4">
    <name type="scientific">Actibacterium naphthalenivorans</name>
    <dbReference type="NCBI Taxonomy" id="1614693"/>
    <lineage>
        <taxon>Bacteria</taxon>
        <taxon>Pseudomonadati</taxon>
        <taxon>Pseudomonadota</taxon>
        <taxon>Alphaproteobacteria</taxon>
        <taxon>Rhodobacterales</taxon>
        <taxon>Roseobacteraceae</taxon>
        <taxon>Actibacterium</taxon>
    </lineage>
</organism>
<evidence type="ECO:0000313" key="4">
    <source>
        <dbReference type="Proteomes" id="UP000585681"/>
    </source>
</evidence>
<dbReference type="RefSeq" id="WP_162231807.1">
    <property type="nucleotide sequence ID" value="NZ_JACIEQ010000001.1"/>
</dbReference>
<feature type="domain" description="Glycosyltransferase subfamily 4-like N-terminal" evidence="2">
    <location>
        <begin position="12"/>
        <end position="169"/>
    </location>
</feature>
<reference evidence="3" key="1">
    <citation type="submission" date="2020-08" db="EMBL/GenBank/DDBJ databases">
        <title>Genomic Encyclopedia of Type Strains, Phase IV (KMG-IV): sequencing the most valuable type-strain genomes for metagenomic binning, comparative biology and taxonomic classification.</title>
        <authorList>
            <person name="Goeker M."/>
        </authorList>
    </citation>
    <scope>NUCLEOTIDE SEQUENCE [LARGE SCALE GENOMIC DNA]</scope>
    <source>
        <strain evidence="3">DSM 105040</strain>
    </source>
</reference>
<name>A0A840C715_9RHOB</name>
<dbReference type="InterPro" id="IPR028098">
    <property type="entry name" value="Glyco_trans_4-like_N"/>
</dbReference>
<dbReference type="InterPro" id="IPR050194">
    <property type="entry name" value="Glycosyltransferase_grp1"/>
</dbReference>
<proteinExistence type="predicted"/>
<dbReference type="SUPFAM" id="SSF53756">
    <property type="entry name" value="UDP-Glycosyltransferase/glycogen phosphorylase"/>
    <property type="match status" value="1"/>
</dbReference>
<dbReference type="EMBL" id="JACIEQ010000001">
    <property type="protein sequence ID" value="MBB4020643.1"/>
    <property type="molecule type" value="Genomic_DNA"/>
</dbReference>
<dbReference type="Pfam" id="PF13439">
    <property type="entry name" value="Glyco_transf_4"/>
    <property type="match status" value="1"/>
</dbReference>
<dbReference type="CDD" id="cd03801">
    <property type="entry name" value="GT4_PimA-like"/>
    <property type="match status" value="1"/>
</dbReference>
<dbReference type="Gene3D" id="3.40.50.2000">
    <property type="entry name" value="Glycogen Phosphorylase B"/>
    <property type="match status" value="2"/>
</dbReference>
<accession>A0A840C715</accession>
<dbReference type="PANTHER" id="PTHR45947">
    <property type="entry name" value="SULFOQUINOVOSYL TRANSFERASE SQD2"/>
    <property type="match status" value="1"/>
</dbReference>
<evidence type="ECO:0000259" key="1">
    <source>
        <dbReference type="Pfam" id="PF00534"/>
    </source>
</evidence>
<dbReference type="AlphaFoldDB" id="A0A840C715"/>
<gene>
    <name evidence="3" type="ORF">GGR17_000434</name>
</gene>
<dbReference type="InterPro" id="IPR001296">
    <property type="entry name" value="Glyco_trans_1"/>
</dbReference>
<keyword evidence="4" id="KW-1185">Reference proteome</keyword>
<keyword evidence="3" id="KW-0808">Transferase</keyword>
<evidence type="ECO:0000259" key="2">
    <source>
        <dbReference type="Pfam" id="PF13439"/>
    </source>
</evidence>
<evidence type="ECO:0000313" key="3">
    <source>
        <dbReference type="EMBL" id="MBB4020643.1"/>
    </source>
</evidence>
<dbReference type="Pfam" id="PF00534">
    <property type="entry name" value="Glycos_transf_1"/>
    <property type="match status" value="1"/>
</dbReference>
<dbReference type="PANTHER" id="PTHR45947:SF13">
    <property type="entry name" value="TRANSFERASE"/>
    <property type="match status" value="1"/>
</dbReference>
<protein>
    <submittedName>
        <fullName evidence="3">Glycosyltransferase involved in cell wall biosynthesis</fullName>
    </submittedName>
</protein>
<sequence length="381" mass="40306">MRVMQICTNFLPGGIQRHVLDLTQDLRGRGHKIVLAGDQGDWSADGADPDFVPVALNNVAGVGGSLYRRVSALPACALTVRKAIRAHGIDLIHAHETAPAIVARLATIGMDIPIAMTFHGAAPAREAGVARTARLCADLTISPSRTALDALIAHGLPRAKARTIGLGIHPLPDVPAAAAQALRERIMGGKKGVLILSLSRLQPQKGIDVMIEVARRVVAQRPDVVFAIAGKGPLAEAAAGWARDAGVADNVKFLGAISTVPQHLKASDIFLLTSRWENLPISIVEAFRAGLPVVATDCGGVKELVDGEVGALLPVEDAGAIATAVLELVENPGLRRARGAAALARSLEHRFRPATVHDEFERTYEQLIGPKSLRKPEKLLE</sequence>
<comment type="caution">
    <text evidence="3">The sequence shown here is derived from an EMBL/GenBank/DDBJ whole genome shotgun (WGS) entry which is preliminary data.</text>
</comment>
<dbReference type="GO" id="GO:0016757">
    <property type="term" value="F:glycosyltransferase activity"/>
    <property type="evidence" value="ECO:0007669"/>
    <property type="project" value="InterPro"/>
</dbReference>